<dbReference type="InterPro" id="IPR000627">
    <property type="entry name" value="Intradiol_dOase_C"/>
</dbReference>
<gene>
    <name evidence="3" type="ORF">N8K70_16245</name>
</gene>
<dbReference type="PANTHER" id="PTHR34315">
    <property type="match status" value="1"/>
</dbReference>
<dbReference type="CDD" id="cd03457">
    <property type="entry name" value="intradiol_dioxygenase_like"/>
    <property type="match status" value="1"/>
</dbReference>
<evidence type="ECO:0000313" key="3">
    <source>
        <dbReference type="EMBL" id="WOF22923.1"/>
    </source>
</evidence>
<protein>
    <submittedName>
        <fullName evidence="3">Intradiol ring-cleavage dioxygenase</fullName>
    </submittedName>
</protein>
<keyword evidence="4" id="KW-1185">Reference proteome</keyword>
<dbReference type="GO" id="GO:0016702">
    <property type="term" value="F:oxidoreductase activity, acting on single donors with incorporation of molecular oxygen, incorporation of two atoms of oxygen"/>
    <property type="evidence" value="ECO:0007669"/>
    <property type="project" value="InterPro"/>
</dbReference>
<dbReference type="GO" id="GO:0008199">
    <property type="term" value="F:ferric iron binding"/>
    <property type="evidence" value="ECO:0007669"/>
    <property type="project" value="InterPro"/>
</dbReference>
<evidence type="ECO:0000256" key="1">
    <source>
        <dbReference type="SAM" id="MobiDB-lite"/>
    </source>
</evidence>
<evidence type="ECO:0000313" key="4">
    <source>
        <dbReference type="Proteomes" id="UP001305498"/>
    </source>
</evidence>
<dbReference type="KEGG" id="mbet:N8K70_16245"/>
<dbReference type="InterPro" id="IPR006311">
    <property type="entry name" value="TAT_signal"/>
</dbReference>
<sequence length="339" mass="34354">MSRIPEPSQTPEGPAYEGRLLDRPEEEVVDQGAGFDIRTLISRRGVISLVGVGVGAATLAACAPASSGSTTSTSTPSGSSDTSTGTTTPTPSETAEATEDIVLPDAEIPDETAGPYPGDGSNGPDVLEESGIVRSDIRTSLDGGATADGVPLSFSLTITDMANGDVPFEGVAVYAWHCDAQGRYSMYSEGVEDVTYLRGVQVADADGAVAFTSIFPACYSGRWPHIHFEVYPSVDDITDSANAIATSQMAMPEAALADVYALSAYDGSSSNLAQVSLASDNVFGDDSGASQLPVLSGDVDSGYIASLVVRVDTTTTPTAGAAPDGGGEGGPGGEPPAGP</sequence>
<name>A0AA97FHS1_9MICO</name>
<feature type="compositionally biased region" description="Gly residues" evidence="1">
    <location>
        <begin position="323"/>
        <end position="332"/>
    </location>
</feature>
<dbReference type="InterPro" id="IPR015889">
    <property type="entry name" value="Intradiol_dOase_core"/>
</dbReference>
<dbReference type="EMBL" id="CP118157">
    <property type="protein sequence ID" value="WOF22923.1"/>
    <property type="molecule type" value="Genomic_DNA"/>
</dbReference>
<reference evidence="3 4" key="1">
    <citation type="submission" date="2023-02" db="EMBL/GenBank/DDBJ databases">
        <title>Microbacterium betulae sp. nov., isolated from birch wood.</title>
        <authorList>
            <person name="Pasciak M."/>
            <person name="Pawlik K.J."/>
            <person name="Martynowski D."/>
            <person name="Laczmanski L."/>
            <person name="Ciekot J."/>
            <person name="Szponar B."/>
            <person name="Wojcik-Fatla A."/>
            <person name="Mackiewicz B."/>
            <person name="Farian E."/>
            <person name="Cholewa G."/>
            <person name="Cholewa A."/>
            <person name="Dutkiewicz J."/>
        </authorList>
    </citation>
    <scope>NUCLEOTIDE SEQUENCE [LARGE SCALE GENOMIC DNA]</scope>
    <source>
        <strain evidence="3 4">AB</strain>
    </source>
</reference>
<dbReference type="PANTHER" id="PTHR34315:SF1">
    <property type="entry name" value="INTRADIOL RING-CLEAVAGE DIOXYGENASES DOMAIN-CONTAINING PROTEIN-RELATED"/>
    <property type="match status" value="1"/>
</dbReference>
<dbReference type="RefSeq" id="WP_317139395.1">
    <property type="nucleotide sequence ID" value="NZ_CP118157.1"/>
</dbReference>
<dbReference type="PROSITE" id="PS51318">
    <property type="entry name" value="TAT"/>
    <property type="match status" value="1"/>
</dbReference>
<keyword evidence="3" id="KW-0560">Oxidoreductase</keyword>
<feature type="compositionally biased region" description="Low complexity" evidence="1">
    <location>
        <begin position="64"/>
        <end position="95"/>
    </location>
</feature>
<dbReference type="SUPFAM" id="SSF49482">
    <property type="entry name" value="Aromatic compound dioxygenase"/>
    <property type="match status" value="1"/>
</dbReference>
<evidence type="ECO:0000259" key="2">
    <source>
        <dbReference type="Pfam" id="PF00775"/>
    </source>
</evidence>
<feature type="region of interest" description="Disordered" evidence="1">
    <location>
        <begin position="64"/>
        <end position="128"/>
    </location>
</feature>
<feature type="region of interest" description="Disordered" evidence="1">
    <location>
        <begin position="1"/>
        <end position="24"/>
    </location>
</feature>
<dbReference type="Pfam" id="PF00775">
    <property type="entry name" value="Dioxygenase_C"/>
    <property type="match status" value="1"/>
</dbReference>
<dbReference type="Proteomes" id="UP001305498">
    <property type="component" value="Chromosome"/>
</dbReference>
<keyword evidence="3" id="KW-0223">Dioxygenase</keyword>
<dbReference type="AlphaFoldDB" id="A0AA97FHS1"/>
<organism evidence="3 4">
    <name type="scientific">Microbacterium betulae</name>
    <dbReference type="NCBI Taxonomy" id="2981139"/>
    <lineage>
        <taxon>Bacteria</taxon>
        <taxon>Bacillati</taxon>
        <taxon>Actinomycetota</taxon>
        <taxon>Actinomycetes</taxon>
        <taxon>Micrococcales</taxon>
        <taxon>Microbacteriaceae</taxon>
        <taxon>Microbacterium</taxon>
    </lineage>
</organism>
<accession>A0AA97FHS1</accession>
<feature type="region of interest" description="Disordered" evidence="1">
    <location>
        <begin position="315"/>
        <end position="339"/>
    </location>
</feature>
<feature type="domain" description="Intradiol ring-cleavage dioxygenases" evidence="2">
    <location>
        <begin position="135"/>
        <end position="221"/>
    </location>
</feature>
<dbReference type="Gene3D" id="2.60.130.10">
    <property type="entry name" value="Aromatic compound dioxygenase"/>
    <property type="match status" value="1"/>
</dbReference>
<proteinExistence type="predicted"/>